<dbReference type="WBParaSite" id="PSU_v2.g7923.t1">
    <property type="protein sequence ID" value="PSU_v2.g7923.t1"/>
    <property type="gene ID" value="PSU_v2.g7923"/>
</dbReference>
<protein>
    <submittedName>
        <fullName evidence="2">Uncharacterized protein</fullName>
    </submittedName>
</protein>
<dbReference type="Proteomes" id="UP000887577">
    <property type="component" value="Unplaced"/>
</dbReference>
<name>A0A914Z6G9_9BILA</name>
<evidence type="ECO:0000313" key="2">
    <source>
        <dbReference type="WBParaSite" id="PSU_v2.g7923.t1"/>
    </source>
</evidence>
<sequence length="88" mass="10071">MDSAPSTSGSIPKNLAEDRNFYQVPPNLYEFNEELSGRRSLIVKESSLLNFRKYKAESNDSKFFCCDCYYKNGSKTYANTNFKASKKS</sequence>
<accession>A0A914Z6G9</accession>
<dbReference type="AlphaFoldDB" id="A0A914Z6G9"/>
<evidence type="ECO:0000313" key="1">
    <source>
        <dbReference type="Proteomes" id="UP000887577"/>
    </source>
</evidence>
<keyword evidence="1" id="KW-1185">Reference proteome</keyword>
<reference evidence="2" key="1">
    <citation type="submission" date="2022-11" db="UniProtKB">
        <authorList>
            <consortium name="WormBaseParasite"/>
        </authorList>
    </citation>
    <scope>IDENTIFICATION</scope>
</reference>
<proteinExistence type="predicted"/>
<organism evidence="1 2">
    <name type="scientific">Panagrolaimus superbus</name>
    <dbReference type="NCBI Taxonomy" id="310955"/>
    <lineage>
        <taxon>Eukaryota</taxon>
        <taxon>Metazoa</taxon>
        <taxon>Ecdysozoa</taxon>
        <taxon>Nematoda</taxon>
        <taxon>Chromadorea</taxon>
        <taxon>Rhabditida</taxon>
        <taxon>Tylenchina</taxon>
        <taxon>Panagrolaimomorpha</taxon>
        <taxon>Panagrolaimoidea</taxon>
        <taxon>Panagrolaimidae</taxon>
        <taxon>Panagrolaimus</taxon>
    </lineage>
</organism>